<name>A0ABX6T2Q3_9SPHN</name>
<evidence type="ECO:0000313" key="2">
    <source>
        <dbReference type="Proteomes" id="UP000516134"/>
    </source>
</evidence>
<dbReference type="Proteomes" id="UP000516134">
    <property type="component" value="Chromosome"/>
</dbReference>
<proteinExistence type="predicted"/>
<gene>
    <name evidence="1" type="ORF">H9L15_06410</name>
</gene>
<organism evidence="1 2">
    <name type="scientific">Sphingomonas daechungensis</name>
    <dbReference type="NCBI Taxonomy" id="1176646"/>
    <lineage>
        <taxon>Bacteria</taxon>
        <taxon>Pseudomonadati</taxon>
        <taxon>Pseudomonadota</taxon>
        <taxon>Alphaproteobacteria</taxon>
        <taxon>Sphingomonadales</taxon>
        <taxon>Sphingomonadaceae</taxon>
        <taxon>Sphingomonas</taxon>
    </lineage>
</organism>
<reference evidence="1 2" key="1">
    <citation type="submission" date="2020-08" db="EMBL/GenBank/DDBJ databases">
        <title>Genome sequence of Sphingomonas daechungensis KACC 18115T.</title>
        <authorList>
            <person name="Hyun D.-W."/>
            <person name="Bae J.-W."/>
        </authorList>
    </citation>
    <scope>NUCLEOTIDE SEQUENCE [LARGE SCALE GENOMIC DNA]</scope>
    <source>
        <strain evidence="1 2">KACC 18115</strain>
    </source>
</reference>
<keyword evidence="2" id="KW-1185">Reference proteome</keyword>
<sequence length="103" mass="11765">MRPVAKQPKGMVFTFVDLGPRLITVTHHDTVTGPYHRNGDQIADVMKAFRGGEPQAHAIVSKYRSDYVLICPNMSTATIFRPRRRTAFTISWWPARSRPGLRR</sequence>
<evidence type="ECO:0000313" key="1">
    <source>
        <dbReference type="EMBL" id="QNP44151.1"/>
    </source>
</evidence>
<dbReference type="EMBL" id="CP060780">
    <property type="protein sequence ID" value="QNP44151.1"/>
    <property type="molecule type" value="Genomic_DNA"/>
</dbReference>
<protein>
    <submittedName>
        <fullName evidence="1">Uncharacterized protein</fullName>
    </submittedName>
</protein>
<accession>A0ABX6T2Q3</accession>